<accession>A0ABW4IRE3</accession>
<name>A0ABW4IRE3_9ACTN</name>
<gene>
    <name evidence="2" type="ORF">ACFSL4_13185</name>
</gene>
<evidence type="ECO:0000313" key="2">
    <source>
        <dbReference type="EMBL" id="MFD1659138.1"/>
    </source>
</evidence>
<sequence length="47" mass="5233">MPIPSKRIKDDVDGTADHHAAQQRRRPALAQTSHSDVISGRRRSEIA</sequence>
<evidence type="ECO:0000313" key="3">
    <source>
        <dbReference type="Proteomes" id="UP001597261"/>
    </source>
</evidence>
<feature type="region of interest" description="Disordered" evidence="1">
    <location>
        <begin position="1"/>
        <end position="47"/>
    </location>
</feature>
<keyword evidence="3" id="KW-1185">Reference proteome</keyword>
<dbReference type="Proteomes" id="UP001597261">
    <property type="component" value="Unassembled WGS sequence"/>
</dbReference>
<dbReference type="EMBL" id="JBHUDX010000030">
    <property type="protein sequence ID" value="MFD1659138.1"/>
    <property type="molecule type" value="Genomic_DNA"/>
</dbReference>
<feature type="compositionally biased region" description="Basic and acidic residues" evidence="1">
    <location>
        <begin position="7"/>
        <end position="20"/>
    </location>
</feature>
<comment type="caution">
    <text evidence="2">The sequence shown here is derived from an EMBL/GenBank/DDBJ whole genome shotgun (WGS) entry which is preliminary data.</text>
</comment>
<organism evidence="2 3">
    <name type="scientific">Streptomyces caeni</name>
    <dbReference type="NCBI Taxonomy" id="2307231"/>
    <lineage>
        <taxon>Bacteria</taxon>
        <taxon>Bacillati</taxon>
        <taxon>Actinomycetota</taxon>
        <taxon>Actinomycetes</taxon>
        <taxon>Kitasatosporales</taxon>
        <taxon>Streptomycetaceae</taxon>
        <taxon>Streptomyces</taxon>
    </lineage>
</organism>
<evidence type="ECO:0000256" key="1">
    <source>
        <dbReference type="SAM" id="MobiDB-lite"/>
    </source>
</evidence>
<protein>
    <submittedName>
        <fullName evidence="2">Uncharacterized protein</fullName>
    </submittedName>
</protein>
<proteinExistence type="predicted"/>
<reference evidence="3" key="1">
    <citation type="journal article" date="2019" name="Int. J. Syst. Evol. Microbiol.">
        <title>The Global Catalogue of Microorganisms (GCM) 10K type strain sequencing project: providing services to taxonomists for standard genome sequencing and annotation.</title>
        <authorList>
            <consortium name="The Broad Institute Genomics Platform"/>
            <consortium name="The Broad Institute Genome Sequencing Center for Infectious Disease"/>
            <person name="Wu L."/>
            <person name="Ma J."/>
        </authorList>
    </citation>
    <scope>NUCLEOTIDE SEQUENCE [LARGE SCALE GENOMIC DNA]</scope>
    <source>
        <strain evidence="3">CGMCC 1.12470</strain>
    </source>
</reference>